<comment type="caution">
    <text evidence="1">The sequence shown here is derived from an EMBL/GenBank/DDBJ whole genome shotgun (WGS) entry which is preliminary data.</text>
</comment>
<keyword evidence="2" id="KW-1185">Reference proteome</keyword>
<dbReference type="EMBL" id="MJBS01000207">
    <property type="protein sequence ID" value="OHE91010.1"/>
    <property type="molecule type" value="Genomic_DNA"/>
</dbReference>
<evidence type="ECO:0000313" key="2">
    <source>
        <dbReference type="Proteomes" id="UP000176998"/>
    </source>
</evidence>
<name>A0A1G4AP96_9PEZI</name>
<dbReference type="RefSeq" id="XP_022468184.1">
    <property type="nucleotide sequence ID" value="XM_022625307.1"/>
</dbReference>
<protein>
    <submittedName>
        <fullName evidence="1">Uncharacterized protein</fullName>
    </submittedName>
</protein>
<proteinExistence type="predicted"/>
<gene>
    <name evidence="1" type="ORF">CORC01_13691</name>
</gene>
<dbReference type="AlphaFoldDB" id="A0A1G4AP96"/>
<accession>A0A1G4AP96</accession>
<evidence type="ECO:0000313" key="1">
    <source>
        <dbReference type="EMBL" id="OHE91010.1"/>
    </source>
</evidence>
<reference evidence="1 2" key="1">
    <citation type="submission" date="2016-09" db="EMBL/GenBank/DDBJ databases">
        <authorList>
            <person name="Capua I."/>
            <person name="De Benedictis P."/>
            <person name="Joannis T."/>
            <person name="Lombin L.H."/>
            <person name="Cattoli G."/>
        </authorList>
    </citation>
    <scope>NUCLEOTIDE SEQUENCE [LARGE SCALE GENOMIC DNA]</scope>
    <source>
        <strain evidence="1 2">IMI 309357</strain>
    </source>
</reference>
<dbReference type="Proteomes" id="UP000176998">
    <property type="component" value="Unassembled WGS sequence"/>
</dbReference>
<organism evidence="1 2">
    <name type="scientific">Colletotrichum orchidophilum</name>
    <dbReference type="NCBI Taxonomy" id="1209926"/>
    <lineage>
        <taxon>Eukaryota</taxon>
        <taxon>Fungi</taxon>
        <taxon>Dikarya</taxon>
        <taxon>Ascomycota</taxon>
        <taxon>Pezizomycotina</taxon>
        <taxon>Sordariomycetes</taxon>
        <taxon>Hypocreomycetidae</taxon>
        <taxon>Glomerellales</taxon>
        <taxon>Glomerellaceae</taxon>
        <taxon>Colletotrichum</taxon>
    </lineage>
</organism>
<dbReference type="OrthoDB" id="10426924at2759"/>
<dbReference type="GeneID" id="34566817"/>
<sequence>MVASRDDEKGWEKIRTRIGSSGLGWVQTGSEITNEEARYHGIEPSCAKAEERHNGPRLKSQETALLFKGCKEGRAWRHTYPAPSDCKLQMQQNGQEIPGLDGRVGRVWRVTAALG</sequence>